<evidence type="ECO:0000256" key="2">
    <source>
        <dbReference type="ARBA" id="ARBA00022723"/>
    </source>
</evidence>
<dbReference type="SMART" id="SM00451">
    <property type="entry name" value="ZnF_U1"/>
    <property type="match status" value="4"/>
</dbReference>
<evidence type="ECO:0000256" key="5">
    <source>
        <dbReference type="ARBA" id="ARBA00023054"/>
    </source>
</evidence>
<dbReference type="SUPFAM" id="SSF57667">
    <property type="entry name" value="beta-beta-alpha zinc fingers"/>
    <property type="match status" value="4"/>
</dbReference>
<keyword evidence="11" id="KW-1185">Reference proteome</keyword>
<dbReference type="AlphaFoldDB" id="A0A5N5M239"/>
<feature type="region of interest" description="Disordered" evidence="8">
    <location>
        <begin position="165"/>
        <end position="202"/>
    </location>
</feature>
<dbReference type="PANTHER" id="PTHR46742">
    <property type="entry name" value="LYSINE-RICH COILED-COIL PROTEIN 1"/>
    <property type="match status" value="1"/>
</dbReference>
<feature type="compositionally biased region" description="Basic residues" evidence="8">
    <location>
        <begin position="500"/>
        <end position="516"/>
    </location>
</feature>
<evidence type="ECO:0000313" key="10">
    <source>
        <dbReference type="EMBL" id="KAB5549255.1"/>
    </source>
</evidence>
<feature type="compositionally biased region" description="Pro residues" evidence="8">
    <location>
        <begin position="364"/>
        <end position="373"/>
    </location>
</feature>
<dbReference type="InterPro" id="IPR003604">
    <property type="entry name" value="Matrin/U1-like-C_Znf_C2H2"/>
</dbReference>
<evidence type="ECO:0000256" key="3">
    <source>
        <dbReference type="ARBA" id="ARBA00022771"/>
    </source>
</evidence>
<proteinExistence type="predicted"/>
<feature type="compositionally biased region" description="Basic and acidic residues" evidence="8">
    <location>
        <begin position="478"/>
        <end position="499"/>
    </location>
</feature>
<evidence type="ECO:0000313" key="11">
    <source>
        <dbReference type="Proteomes" id="UP000327468"/>
    </source>
</evidence>
<evidence type="ECO:0000256" key="1">
    <source>
        <dbReference type="ARBA" id="ARBA00004123"/>
    </source>
</evidence>
<feature type="compositionally biased region" description="Basic and acidic residues" evidence="8">
    <location>
        <begin position="517"/>
        <end position="537"/>
    </location>
</feature>
<organism evidence="10 11">
    <name type="scientific">Pangasianodon hypophthalmus</name>
    <name type="common">Striped catfish</name>
    <name type="synonym">Helicophagus hypophthalmus</name>
    <dbReference type="NCBI Taxonomy" id="310915"/>
    <lineage>
        <taxon>Eukaryota</taxon>
        <taxon>Metazoa</taxon>
        <taxon>Chordata</taxon>
        <taxon>Craniata</taxon>
        <taxon>Vertebrata</taxon>
        <taxon>Euteleostomi</taxon>
        <taxon>Actinopterygii</taxon>
        <taxon>Neopterygii</taxon>
        <taxon>Teleostei</taxon>
        <taxon>Ostariophysi</taxon>
        <taxon>Siluriformes</taxon>
        <taxon>Pangasiidae</taxon>
        <taxon>Pangasianodon</taxon>
    </lineage>
</organism>
<keyword evidence="2" id="KW-0479">Metal-binding</keyword>
<accession>A0A5N5M239</accession>
<dbReference type="GO" id="GO:0008270">
    <property type="term" value="F:zinc ion binding"/>
    <property type="evidence" value="ECO:0007669"/>
    <property type="project" value="UniProtKB-KW"/>
</dbReference>
<evidence type="ECO:0000259" key="9">
    <source>
        <dbReference type="PROSITE" id="PS50171"/>
    </source>
</evidence>
<feature type="compositionally biased region" description="Basic and acidic residues" evidence="8">
    <location>
        <begin position="559"/>
        <end position="575"/>
    </location>
</feature>
<keyword evidence="4" id="KW-0862">Zinc</keyword>
<comment type="subcellular location">
    <subcellularLocation>
        <location evidence="1">Nucleus</location>
    </subcellularLocation>
</comment>
<dbReference type="PANTHER" id="PTHR46742:SF3">
    <property type="entry name" value="LYSINE-RICH COILED-COIL PROTEIN 1"/>
    <property type="match status" value="1"/>
</dbReference>
<gene>
    <name evidence="10" type="ORF">PHYPO_G00065330</name>
</gene>
<evidence type="ECO:0000256" key="7">
    <source>
        <dbReference type="ARBA" id="ARBA00040329"/>
    </source>
</evidence>
<dbReference type="SMART" id="SM00355">
    <property type="entry name" value="ZnF_C2H2"/>
    <property type="match status" value="4"/>
</dbReference>
<evidence type="ECO:0000256" key="6">
    <source>
        <dbReference type="ARBA" id="ARBA00023242"/>
    </source>
</evidence>
<evidence type="ECO:0000256" key="8">
    <source>
        <dbReference type="SAM" id="MobiDB-lite"/>
    </source>
</evidence>
<dbReference type="PROSITE" id="PS00028">
    <property type="entry name" value="ZINC_FINGER_C2H2_1"/>
    <property type="match status" value="1"/>
</dbReference>
<keyword evidence="3" id="KW-0863">Zinc-finger</keyword>
<dbReference type="InterPro" id="IPR036236">
    <property type="entry name" value="Znf_C2H2_sf"/>
</dbReference>
<keyword evidence="6" id="KW-0539">Nucleus</keyword>
<name>A0A5N5M239_PANHP</name>
<dbReference type="Gene3D" id="3.30.160.60">
    <property type="entry name" value="Classic Zinc Finger"/>
    <property type="match status" value="4"/>
</dbReference>
<feature type="region of interest" description="Disordered" evidence="8">
    <location>
        <begin position="358"/>
        <end position="582"/>
    </location>
</feature>
<dbReference type="Pfam" id="PF12874">
    <property type="entry name" value="zf-met"/>
    <property type="match status" value="4"/>
</dbReference>
<feature type="domain" description="Matrin-type" evidence="9">
    <location>
        <begin position="208"/>
        <end position="238"/>
    </location>
</feature>
<comment type="caution">
    <text evidence="10">The sequence shown here is derived from an EMBL/GenBank/DDBJ whole genome shotgun (WGS) entry which is preliminary data.</text>
</comment>
<dbReference type="PROSITE" id="PS50171">
    <property type="entry name" value="ZF_MATRIN"/>
    <property type="match status" value="1"/>
</dbReference>
<dbReference type="GO" id="GO:0005634">
    <property type="term" value="C:nucleus"/>
    <property type="evidence" value="ECO:0007669"/>
    <property type="project" value="UniProtKB-SubCell"/>
</dbReference>
<dbReference type="GO" id="GO:0003676">
    <property type="term" value="F:nucleic acid binding"/>
    <property type="evidence" value="ECO:0007669"/>
    <property type="project" value="InterPro"/>
</dbReference>
<reference evidence="10 11" key="1">
    <citation type="submission" date="2019-06" db="EMBL/GenBank/DDBJ databases">
        <title>A chromosome-scale genome assembly of the striped catfish, Pangasianodon hypophthalmus.</title>
        <authorList>
            <person name="Wen M."/>
            <person name="Zahm M."/>
            <person name="Roques C."/>
            <person name="Cabau C."/>
            <person name="Klopp C."/>
            <person name="Donnadieu C."/>
            <person name="Jouanno E."/>
            <person name="Avarre J.-C."/>
            <person name="Campet M."/>
            <person name="Ha T.T.T."/>
            <person name="Dugue R."/>
            <person name="Lampietro C."/>
            <person name="Louis A."/>
            <person name="Herpin A."/>
            <person name="Echchiki A."/>
            <person name="Berthelot C."/>
            <person name="Parey E."/>
            <person name="Roest-Crollius H."/>
            <person name="Braasch I."/>
            <person name="Postlethwait J."/>
            <person name="Bobe J."/>
            <person name="Montfort J."/>
            <person name="Bouchez O."/>
            <person name="Begum T."/>
            <person name="Schartl M."/>
            <person name="Guiguen Y."/>
        </authorList>
    </citation>
    <scope>NUCLEOTIDE SEQUENCE [LARGE SCALE GENOMIC DNA]</scope>
    <source>
        <strain evidence="10 11">Indonesia</strain>
        <tissue evidence="10">Blood</tissue>
    </source>
</reference>
<feature type="compositionally biased region" description="Low complexity" evidence="8">
    <location>
        <begin position="413"/>
        <end position="438"/>
    </location>
</feature>
<dbReference type="Proteomes" id="UP000327468">
    <property type="component" value="Chromosome 15"/>
</dbReference>
<keyword evidence="5" id="KW-0175">Coiled coil</keyword>
<protein>
    <recommendedName>
        <fullName evidence="7">Lysine-rich coiled-coil protein 1</fullName>
    </recommendedName>
</protein>
<dbReference type="InterPro" id="IPR000690">
    <property type="entry name" value="Matrin/U1-C_Znf_C2H2"/>
</dbReference>
<dbReference type="InterPro" id="IPR013087">
    <property type="entry name" value="Znf_C2H2_type"/>
</dbReference>
<feature type="compositionally biased region" description="Basic residues" evidence="8">
    <location>
        <begin position="444"/>
        <end position="457"/>
    </location>
</feature>
<evidence type="ECO:0000256" key="4">
    <source>
        <dbReference type="ARBA" id="ARBA00022833"/>
    </source>
</evidence>
<sequence>MSVSEDSVSCPTENSVTVHLDSASVSDAETVLKNTNVHSCHVEEETQNDDELLKGLLTDTFCQVCEAVLMFESQRVSHYEGKKHAQRVRIYLQTKKAERNKQSHESGSFQSVSADPEKFCELCNMVFSSPVVAKSHYEGKVHAKNTRKSSTTSSVVLADARTTVSSAAPPVTAVEDTVETSAQDDGVQEEKESTASASQGVDLSDPDKYCKLCAASFNNPMMASEHYSGRKHQRNLARQELHSKLGEQSEHANSLTCPLCHVTLSSIDTYQAHMKGNKHYIKEKKMQEDLCKKKVYDSFQDELADYIQVQRSRGLEPKTGQGSETQGQRKAETEVDESGECCDQPQILPLQSRLPAPAFRAHPWRPPFHPHPNPAAFRGRFPVPNQWDQGNSSYPPPLIPGLTGRALRRGRSPESFSSSSSFSDSSSSYSSSSSSSSSEDSRERRRWRKKRRDGMKKRREEEDDSEEDVQRKRRERRRREDGSAKKPKRQRESSDEDHGKRWKEKKHKERVTKKRRREEDEGEWNRVSHVEMTKGEGEGEAQSEGLKEEKAKHKKEKKKPKDREDNRTEEEKLWDETILGIF</sequence>
<feature type="region of interest" description="Disordered" evidence="8">
    <location>
        <begin position="313"/>
        <end position="341"/>
    </location>
</feature>
<dbReference type="EMBL" id="VFJC01000016">
    <property type="protein sequence ID" value="KAB5549255.1"/>
    <property type="molecule type" value="Genomic_DNA"/>
</dbReference>